<dbReference type="GO" id="GO:0005524">
    <property type="term" value="F:ATP binding"/>
    <property type="evidence" value="ECO:0007669"/>
    <property type="project" value="UniProtKB-UniRule"/>
</dbReference>
<dbReference type="CDD" id="cd17932">
    <property type="entry name" value="DEXQc_UvrD"/>
    <property type="match status" value="1"/>
</dbReference>
<keyword evidence="5 15" id="KW-0378">Hydrolase</keyword>
<evidence type="ECO:0000256" key="8">
    <source>
        <dbReference type="ARBA" id="ARBA00022840"/>
    </source>
</evidence>
<evidence type="ECO:0000256" key="5">
    <source>
        <dbReference type="ARBA" id="ARBA00022801"/>
    </source>
</evidence>
<dbReference type="PANTHER" id="PTHR11070">
    <property type="entry name" value="UVRD / RECB / PCRA DNA HELICASE FAMILY MEMBER"/>
    <property type="match status" value="1"/>
</dbReference>
<dbReference type="GO" id="GO:0003677">
    <property type="term" value="F:DNA binding"/>
    <property type="evidence" value="ECO:0007669"/>
    <property type="project" value="UniProtKB-KW"/>
</dbReference>
<name>C8XJ56_NAKMY</name>
<keyword evidence="4" id="KW-0227">DNA damage</keyword>
<keyword evidence="20" id="KW-1185">Reference proteome</keyword>
<organism evidence="19 20">
    <name type="scientific">Nakamurella multipartita (strain ATCC 700099 / DSM 44233 / CIP 104796 / JCM 9543 / NBRC 105858 / Y-104)</name>
    <name type="common">Microsphaera multipartita</name>
    <dbReference type="NCBI Taxonomy" id="479431"/>
    <lineage>
        <taxon>Bacteria</taxon>
        <taxon>Bacillati</taxon>
        <taxon>Actinomycetota</taxon>
        <taxon>Actinomycetes</taxon>
        <taxon>Nakamurellales</taxon>
        <taxon>Nakamurellaceae</taxon>
        <taxon>Nakamurella</taxon>
    </lineage>
</organism>
<comment type="catalytic activity">
    <reaction evidence="12">
        <text>Couples ATP hydrolysis with the unwinding of duplex DNA by translocating in the 3'-5' direction.</text>
        <dbReference type="EC" id="5.6.2.4"/>
    </reaction>
</comment>
<dbReference type="eggNOG" id="COG0210">
    <property type="taxonomic scope" value="Bacteria"/>
</dbReference>
<sequence length="1099" mass="117074">MSERGTVGASWWDRVMTPSQLLAPAPDPAGPASLRLRRPGLPGPVSPTPEQRAVIDHAGRRLRVLAGPGTGKTATLVEAVAERIMVRGVPPEQILVLTFSRRAAAELTSRITQRLSVTTREPMVRTLHGYAFAVLRRQAARSGESIPRLLAAGESDHVVRELLAGHLDGEGGGWPEALRPALGSPTFAAELRELLLRTAERGIGPSRLAEWGRRRRRPEWQAAARFAREYQDVADLRQGTAGLGPALDQAELTRAALALLADDAVLAHEQGLVRRLFVDEYQDVDPAQARLIDRLSSGADELVVVGDPDQSIYAFRGSQPGAMRRITVEKTVSLDVSHRLRPAVLTATRRVAAALPGGWPHRDLTSAGEPRPAEVVVRTFSTAASEAAFLADELRRAHLRGGLAWSRMAVLVRSPAADLPVVRRALAVAGVPCATGLVDPGSDDPVVRSILRLLDCALEPARLTGERAIDLMTAPGFGMDTDAVRRLRRRLRVAHPANSGPTADLVAAALLGAPLPEDLPEDLSAPVIAARTLLESVRSVAEDPDPRVPLWRAWQGLGLADALLAASLRGGRAGFRADRSLDAVLGLFDAAGELVARLPYAGVRAFLAEVSDRRIGLDPAGARGPGGPGGHGVALLSAHSAKGLEWDMVCLAGVSEGRWPVLRRRQSLLGLDELLDAEDGVASGNIDGPGGGDALNEERRLFYVAATRTRGRLVATSVADQDTVPSRFLTELAGPAELPHGWPEQPDGSRRRRLQLTDLVADLRRAVTDPTTPEPTATAAARQLARLAAAGVDGAHPRDWFGLAGLSTSAAPVADGAPVTLSPSTVEALTRCPLRAVLERRGARSGTSQQQIEGIVMHALVDGLARGVPRADLVAEMERFLAGRTNLPPWLIARTRRALELMLTAAQTWMAELPADRRPVATEAQLSTWLPQSDEAGRGRPVKVNGRADRIDQAPDGSMIIVDFKTGASVPSRAAVEQNAQLAVYQLALRLGAGADLATPEGAADRDAADSAAADDRNRAGRDSVAGGAELVYLRSGTPAVRQQPPLTEQDAQIWVHELRQAAELLAAPTSVALENRSCERCPVRSSCPLQPSGRQVTR</sequence>
<dbReference type="HOGENOM" id="CLU_004900_0_0_11"/>
<dbReference type="EMBL" id="CP001737">
    <property type="protein sequence ID" value="ACV78521.1"/>
    <property type="molecule type" value="Genomic_DNA"/>
</dbReference>
<evidence type="ECO:0000256" key="7">
    <source>
        <dbReference type="ARBA" id="ARBA00022839"/>
    </source>
</evidence>
<evidence type="ECO:0000259" key="18">
    <source>
        <dbReference type="PROSITE" id="PS51217"/>
    </source>
</evidence>
<evidence type="ECO:0000259" key="17">
    <source>
        <dbReference type="PROSITE" id="PS51198"/>
    </source>
</evidence>
<keyword evidence="3 15" id="KW-0547">Nucleotide-binding</keyword>
<dbReference type="Pfam" id="PF13361">
    <property type="entry name" value="UvrD_C"/>
    <property type="match status" value="1"/>
</dbReference>
<keyword evidence="6 15" id="KW-0347">Helicase</keyword>
<feature type="compositionally biased region" description="Basic and acidic residues" evidence="16">
    <location>
        <begin position="1003"/>
        <end position="1022"/>
    </location>
</feature>
<dbReference type="STRING" id="479431.Namu_2143"/>
<feature type="binding site" evidence="15">
    <location>
        <begin position="66"/>
        <end position="73"/>
    </location>
    <ligand>
        <name>ATP</name>
        <dbReference type="ChEBI" id="CHEBI:30616"/>
    </ligand>
</feature>
<dbReference type="Proteomes" id="UP000002218">
    <property type="component" value="Chromosome"/>
</dbReference>
<dbReference type="InterPro" id="IPR038726">
    <property type="entry name" value="PDDEXK_AddAB-type"/>
</dbReference>
<evidence type="ECO:0000256" key="6">
    <source>
        <dbReference type="ARBA" id="ARBA00022806"/>
    </source>
</evidence>
<dbReference type="GO" id="GO:0005829">
    <property type="term" value="C:cytosol"/>
    <property type="evidence" value="ECO:0007669"/>
    <property type="project" value="TreeGrafter"/>
</dbReference>
<dbReference type="InterPro" id="IPR011604">
    <property type="entry name" value="PDDEXK-like_dom_sf"/>
</dbReference>
<keyword evidence="10" id="KW-0234">DNA repair</keyword>
<dbReference type="PANTHER" id="PTHR11070:SF59">
    <property type="entry name" value="DNA 3'-5' HELICASE"/>
    <property type="match status" value="1"/>
</dbReference>
<dbReference type="GO" id="GO:0000725">
    <property type="term" value="P:recombinational repair"/>
    <property type="evidence" value="ECO:0007669"/>
    <property type="project" value="TreeGrafter"/>
</dbReference>
<reference evidence="20" key="1">
    <citation type="submission" date="2009-09" db="EMBL/GenBank/DDBJ databases">
        <title>The complete genome of Nakamurella multipartita DSM 44233.</title>
        <authorList>
            <consortium name="US DOE Joint Genome Institute (JGI-PGF)"/>
            <person name="Lucas S."/>
            <person name="Copeland A."/>
            <person name="Lapidus A."/>
            <person name="Glavina del Rio T."/>
            <person name="Dalin E."/>
            <person name="Tice H."/>
            <person name="Bruce D."/>
            <person name="Goodwin L."/>
            <person name="Pitluck S."/>
            <person name="Kyrpides N."/>
            <person name="Mavromatis K."/>
            <person name="Ivanova N."/>
            <person name="Ovchinnikova G."/>
            <person name="Sims D."/>
            <person name="Meincke L."/>
            <person name="Brettin T."/>
            <person name="Detter J.C."/>
            <person name="Han C."/>
            <person name="Larimer F."/>
            <person name="Land M."/>
            <person name="Hauser L."/>
            <person name="Markowitz V."/>
            <person name="Cheng J.-F."/>
            <person name="Hugenholtz P."/>
            <person name="Woyke T."/>
            <person name="Wu D."/>
            <person name="Klenk H.-P."/>
            <person name="Eisen J.A."/>
        </authorList>
    </citation>
    <scope>NUCLEOTIDE SEQUENCE [LARGE SCALE GENOMIC DNA]</scope>
    <source>
        <strain evidence="20">ATCC 700099 / DSM 44233 / CIP 104796 / JCM 9543 / NBRC 105858 / Y-104</strain>
    </source>
</reference>
<evidence type="ECO:0000256" key="2">
    <source>
        <dbReference type="ARBA" id="ARBA00022722"/>
    </source>
</evidence>
<evidence type="ECO:0000313" key="19">
    <source>
        <dbReference type="EMBL" id="ACV78521.1"/>
    </source>
</evidence>
<evidence type="ECO:0000256" key="3">
    <source>
        <dbReference type="ARBA" id="ARBA00022741"/>
    </source>
</evidence>
<evidence type="ECO:0000256" key="1">
    <source>
        <dbReference type="ARBA" id="ARBA00009922"/>
    </source>
</evidence>
<evidence type="ECO:0000256" key="11">
    <source>
        <dbReference type="ARBA" id="ARBA00023235"/>
    </source>
</evidence>
<dbReference type="OrthoDB" id="9806690at2"/>
<protein>
    <recommendedName>
        <fullName evidence="13">DNA 3'-5' helicase</fullName>
        <ecNumber evidence="13">5.6.2.4</ecNumber>
    </recommendedName>
</protein>
<dbReference type="InterPro" id="IPR014016">
    <property type="entry name" value="UvrD-like_ATP-bd"/>
</dbReference>
<dbReference type="EC" id="5.6.2.4" evidence="13"/>
<feature type="region of interest" description="Disordered" evidence="16">
    <location>
        <begin position="999"/>
        <end position="1022"/>
    </location>
</feature>
<reference evidence="19 20" key="2">
    <citation type="journal article" date="2010" name="Stand. Genomic Sci.">
        <title>Complete genome sequence of Nakamurella multipartita type strain (Y-104).</title>
        <authorList>
            <person name="Tice H."/>
            <person name="Mayilraj S."/>
            <person name="Sims D."/>
            <person name="Lapidus A."/>
            <person name="Nolan M."/>
            <person name="Lucas S."/>
            <person name="Glavina Del Rio T."/>
            <person name="Copeland A."/>
            <person name="Cheng J.F."/>
            <person name="Meincke L."/>
            <person name="Bruce D."/>
            <person name="Goodwin L."/>
            <person name="Pitluck S."/>
            <person name="Ivanova N."/>
            <person name="Mavromatis K."/>
            <person name="Ovchinnikova G."/>
            <person name="Pati A."/>
            <person name="Chen A."/>
            <person name="Palaniappan K."/>
            <person name="Land M."/>
            <person name="Hauser L."/>
            <person name="Chang Y.J."/>
            <person name="Jeffries C.D."/>
            <person name="Detter J.C."/>
            <person name="Brettin T."/>
            <person name="Rohde M."/>
            <person name="Goker M."/>
            <person name="Bristow J."/>
            <person name="Eisen J.A."/>
            <person name="Markowitz V."/>
            <person name="Hugenholtz P."/>
            <person name="Kyrpides N.C."/>
            <person name="Klenk H.P."/>
            <person name="Chen F."/>
        </authorList>
    </citation>
    <scope>NUCLEOTIDE SEQUENCE [LARGE SCALE GENOMIC DNA]</scope>
    <source>
        <strain evidence="20">ATCC 700099 / DSM 44233 / CIP 104796 / JCM 9543 / NBRC 105858 / Y-104</strain>
    </source>
</reference>
<evidence type="ECO:0000256" key="13">
    <source>
        <dbReference type="ARBA" id="ARBA00034808"/>
    </source>
</evidence>
<keyword evidence="9" id="KW-0238">DNA-binding</keyword>
<keyword evidence="11" id="KW-0413">Isomerase</keyword>
<evidence type="ECO:0000256" key="15">
    <source>
        <dbReference type="PROSITE-ProRule" id="PRU00560"/>
    </source>
</evidence>
<feature type="domain" description="UvrD-like helicase C-terminal" evidence="18">
    <location>
        <begin position="342"/>
        <end position="643"/>
    </location>
</feature>
<dbReference type="InterPro" id="IPR014017">
    <property type="entry name" value="DNA_helicase_UvrD-like_C"/>
</dbReference>
<dbReference type="PROSITE" id="PS51217">
    <property type="entry name" value="UVRD_HELICASE_CTER"/>
    <property type="match status" value="1"/>
</dbReference>
<evidence type="ECO:0000256" key="12">
    <source>
        <dbReference type="ARBA" id="ARBA00034617"/>
    </source>
</evidence>
<dbReference type="GO" id="GO:0004527">
    <property type="term" value="F:exonuclease activity"/>
    <property type="evidence" value="ECO:0007669"/>
    <property type="project" value="UniProtKB-KW"/>
</dbReference>
<gene>
    <name evidence="19" type="ordered locus">Namu_2143</name>
</gene>
<dbReference type="InterPro" id="IPR027417">
    <property type="entry name" value="P-loop_NTPase"/>
</dbReference>
<dbReference type="Pfam" id="PF00580">
    <property type="entry name" value="UvrD-helicase"/>
    <property type="match status" value="1"/>
</dbReference>
<proteinExistence type="inferred from homology"/>
<dbReference type="PROSITE" id="PS51198">
    <property type="entry name" value="UVRD_HELICASE_ATP_BIND"/>
    <property type="match status" value="1"/>
</dbReference>
<dbReference type="GO" id="GO:0043138">
    <property type="term" value="F:3'-5' DNA helicase activity"/>
    <property type="evidence" value="ECO:0007669"/>
    <property type="project" value="UniProtKB-EC"/>
</dbReference>
<dbReference type="Gene3D" id="1.10.486.10">
    <property type="entry name" value="PCRA, domain 4"/>
    <property type="match status" value="1"/>
</dbReference>
<dbReference type="Pfam" id="PF12705">
    <property type="entry name" value="PDDEXK_1"/>
    <property type="match status" value="1"/>
</dbReference>
<dbReference type="Gene3D" id="1.10.10.160">
    <property type="match status" value="1"/>
</dbReference>
<evidence type="ECO:0000256" key="16">
    <source>
        <dbReference type="SAM" id="MobiDB-lite"/>
    </source>
</evidence>
<feature type="domain" description="UvrD-like helicase ATP-binding" evidence="17">
    <location>
        <begin position="45"/>
        <end position="352"/>
    </location>
</feature>
<dbReference type="eggNOG" id="COG2887">
    <property type="taxonomic scope" value="Bacteria"/>
</dbReference>
<comment type="similarity">
    <text evidence="1">Belongs to the helicase family. UvrD subfamily.</text>
</comment>
<dbReference type="AlphaFoldDB" id="C8XJ56"/>
<evidence type="ECO:0000256" key="10">
    <source>
        <dbReference type="ARBA" id="ARBA00023204"/>
    </source>
</evidence>
<keyword evidence="8 15" id="KW-0067">ATP-binding</keyword>
<keyword evidence="7" id="KW-0269">Exonuclease</keyword>
<dbReference type="InterPro" id="IPR000212">
    <property type="entry name" value="DNA_helicase_UvrD/REP"/>
</dbReference>
<evidence type="ECO:0000256" key="9">
    <source>
        <dbReference type="ARBA" id="ARBA00023125"/>
    </source>
</evidence>
<dbReference type="InterPro" id="IPR013986">
    <property type="entry name" value="DExx_box_DNA_helicase_dom_sf"/>
</dbReference>
<feature type="region of interest" description="Disordered" evidence="16">
    <location>
        <begin position="22"/>
        <end position="50"/>
    </location>
</feature>
<evidence type="ECO:0000313" key="20">
    <source>
        <dbReference type="Proteomes" id="UP000002218"/>
    </source>
</evidence>
<evidence type="ECO:0000256" key="14">
    <source>
        <dbReference type="ARBA" id="ARBA00048988"/>
    </source>
</evidence>
<dbReference type="Gene3D" id="3.90.320.10">
    <property type="match status" value="1"/>
</dbReference>
<comment type="catalytic activity">
    <reaction evidence="14">
        <text>ATP + H2O = ADP + phosphate + H(+)</text>
        <dbReference type="Rhea" id="RHEA:13065"/>
        <dbReference type="ChEBI" id="CHEBI:15377"/>
        <dbReference type="ChEBI" id="CHEBI:15378"/>
        <dbReference type="ChEBI" id="CHEBI:30616"/>
        <dbReference type="ChEBI" id="CHEBI:43474"/>
        <dbReference type="ChEBI" id="CHEBI:456216"/>
        <dbReference type="EC" id="5.6.2.4"/>
    </reaction>
</comment>
<dbReference type="Gene3D" id="3.40.50.300">
    <property type="entry name" value="P-loop containing nucleotide triphosphate hydrolases"/>
    <property type="match status" value="2"/>
</dbReference>
<dbReference type="KEGG" id="nml:Namu_2143"/>
<evidence type="ECO:0000256" key="4">
    <source>
        <dbReference type="ARBA" id="ARBA00022763"/>
    </source>
</evidence>
<dbReference type="SUPFAM" id="SSF52540">
    <property type="entry name" value="P-loop containing nucleoside triphosphate hydrolases"/>
    <property type="match status" value="1"/>
</dbReference>
<accession>C8XJ56</accession>
<keyword evidence="2" id="KW-0540">Nuclease</keyword>
<dbReference type="InParanoid" id="C8XJ56"/>
<dbReference type="GO" id="GO:0033202">
    <property type="term" value="C:DNA helicase complex"/>
    <property type="evidence" value="ECO:0007669"/>
    <property type="project" value="TreeGrafter"/>
</dbReference>